<proteinExistence type="predicted"/>
<dbReference type="EMBL" id="CAJNON010000129">
    <property type="protein sequence ID" value="CAF1008107.1"/>
    <property type="molecule type" value="Genomic_DNA"/>
</dbReference>
<organism evidence="1 2">
    <name type="scientific">Adineta steineri</name>
    <dbReference type="NCBI Taxonomy" id="433720"/>
    <lineage>
        <taxon>Eukaryota</taxon>
        <taxon>Metazoa</taxon>
        <taxon>Spiralia</taxon>
        <taxon>Gnathifera</taxon>
        <taxon>Rotifera</taxon>
        <taxon>Eurotatoria</taxon>
        <taxon>Bdelloidea</taxon>
        <taxon>Adinetida</taxon>
        <taxon>Adinetidae</taxon>
        <taxon>Adineta</taxon>
    </lineage>
</organism>
<gene>
    <name evidence="1" type="ORF">VCS650_LOCUS15109</name>
</gene>
<protein>
    <submittedName>
        <fullName evidence="1">Uncharacterized protein</fullName>
    </submittedName>
</protein>
<reference evidence="1" key="1">
    <citation type="submission" date="2021-02" db="EMBL/GenBank/DDBJ databases">
        <authorList>
            <person name="Nowell W R."/>
        </authorList>
    </citation>
    <scope>NUCLEOTIDE SEQUENCE</scope>
</reference>
<dbReference type="OrthoDB" id="10494075at2759"/>
<dbReference type="Proteomes" id="UP000663891">
    <property type="component" value="Unassembled WGS sequence"/>
</dbReference>
<comment type="caution">
    <text evidence="1">The sequence shown here is derived from an EMBL/GenBank/DDBJ whole genome shotgun (WGS) entry which is preliminary data.</text>
</comment>
<name>A0A814HEQ8_9BILA</name>
<evidence type="ECO:0000313" key="2">
    <source>
        <dbReference type="Proteomes" id="UP000663891"/>
    </source>
</evidence>
<dbReference type="AlphaFoldDB" id="A0A814HEQ8"/>
<evidence type="ECO:0000313" key="1">
    <source>
        <dbReference type="EMBL" id="CAF1008107.1"/>
    </source>
</evidence>
<accession>A0A814HEQ8</accession>
<sequence length="70" mass="8481">MALFIRSGRILYREPFEEVRVTKYVRKVPTFTHVFYDDPITYINVDSTPRITTRTKVVTTRRKTMYNIFM</sequence>